<feature type="coiled-coil region" evidence="6">
    <location>
        <begin position="792"/>
        <end position="840"/>
    </location>
</feature>
<dbReference type="Pfam" id="PF02463">
    <property type="entry name" value="SMC_N"/>
    <property type="match status" value="1"/>
</dbReference>
<dbReference type="EMBL" id="JAFHKS010000043">
    <property type="protein sequence ID" value="MBN3545877.1"/>
    <property type="molecule type" value="Genomic_DNA"/>
</dbReference>
<feature type="domain" description="SMC hinge" evidence="7">
    <location>
        <begin position="519"/>
        <end position="638"/>
    </location>
</feature>
<protein>
    <recommendedName>
        <fullName evidence="6">Chromosome partition protein Smc</fullName>
    </recommendedName>
</protein>
<dbReference type="CDD" id="cd03278">
    <property type="entry name" value="ABC_SMC_barmotin"/>
    <property type="match status" value="2"/>
</dbReference>
<dbReference type="SUPFAM" id="SSF75553">
    <property type="entry name" value="Smc hinge domain"/>
    <property type="match status" value="1"/>
</dbReference>
<dbReference type="InterPro" id="IPR024704">
    <property type="entry name" value="SMC"/>
</dbReference>
<keyword evidence="1 6" id="KW-0963">Cytoplasm</keyword>
<keyword evidence="5 6" id="KW-0238">DNA-binding</keyword>
<comment type="subcellular location">
    <subcellularLocation>
        <location evidence="6">Cytoplasm</location>
    </subcellularLocation>
</comment>
<dbReference type="Gene3D" id="1.20.1060.20">
    <property type="match status" value="1"/>
</dbReference>
<keyword evidence="4 6" id="KW-0175">Coiled coil</keyword>
<feature type="coiled-coil region" evidence="6">
    <location>
        <begin position="897"/>
        <end position="931"/>
    </location>
</feature>
<dbReference type="InterPro" id="IPR010935">
    <property type="entry name" value="SMC_hinge"/>
</dbReference>
<dbReference type="NCBIfam" id="TIGR02168">
    <property type="entry name" value="SMC_prok_B"/>
    <property type="match status" value="1"/>
</dbReference>
<keyword evidence="3 6" id="KW-0067">ATP-binding</keyword>
<dbReference type="HAMAP" id="MF_01894">
    <property type="entry name" value="Smc_prok"/>
    <property type="match status" value="1"/>
</dbReference>
<feature type="coiled-coil region" evidence="6">
    <location>
        <begin position="673"/>
        <end position="756"/>
    </location>
</feature>
<feature type="coiled-coil region" evidence="6">
    <location>
        <begin position="427"/>
        <end position="475"/>
    </location>
</feature>
<sequence length="1188" mass="135967">MFLKRIDVAGFKSFAERIQVEFVQGVTAVVGPNGSGKSNISDAVRWVLGEQSAKSLRGSKMEDIIFAGSDNRKPLNVAEVTLTLDNEDQHLPLDYNEISITRRVYRSGDSEYLINKQQCRLKDIVELFMDSGLGKEAFSIIGQGRVEEILSSKSDERRKIFEEAAGVLKYKTRKQKAEVKLSETQENLNRVEDILHELEGQVEPLKIQASIATDYLEKKEELEVVETAVLVQEIEDLHFRWEKQKSLVADLQKQESVLSVKVRQGESSIERARLDMQAMDESIDELQGALLLASETLEKLEGKKEVLKERKKNYDQNKTSLLEQIQQLKAKKEELKNQLKVESEILQDKEKELRSVKRQVKDEESRLSVLEMDVEAELEKLKSDYFERLNEQTTIKNEMRYIEDQAKLQNFKSNRLDEENTKFLVHREELKKTREQAERAYGKAESELKRKQEEYQSLKSEISLEDQESRSLQDKLYQAYQFIQQFKSKKEMLESMQDEYAGFMQGVKEVLKAKETKLSGIEGAVAELLSVPSEIETAIETALGASMQHIVVDHEQNAMRAIQYLKQSRAGRATFLPLNVIKSRQLSSIDANQASTLDSFVGIASDLVQFESKYKNIVGNLLGNIIISKDLAGANSIAKQVNYRYRIVTLEGDVVSPGGSMSGGSLKQKSSSLLSRQREIDSLSEKISSMEKQTLQLEEKVGELKSKVSKKKEKLEMLQIEGEQLREQEQELKSSLREVEIEEKSLNDRLQLYDREKLSFETERTAADTRLIELEKKLDSAVESGKALEMTIADLTEKKKMNQSSKEELREALTLLKIKAAELEQQVANQREKSFRIQEEFESVESKSKETEEDYWLLEEEMNSSSSGEDSLDEQILQRRHEKNNAVKLIAERRKERTESFRSIEKMESELKEAKRQYKQLSDGLKTEEVSINRLDVELESRLSHLREEYELSYEGAKQKHRLEIPLEDAKRKVKLIKMAIEELGVVNIGAIEEYDRVSQRFDFLTEQRNDLTEAKDTLYGVISEMDEEMKNRFEETFTSIRSHFGVIFKELFGGGRADLVLTQPEDMLSTGVDIMAQPPGKKLQQLGLLSGGERALTAIALLFAILKVRPVPFCILDEVEAALDDANVNRFAKYLRTFSKETQFIVVTHRKGTMEEADVLYGVTMQESGVSKLVSVRLEETKELVTS</sequence>
<evidence type="ECO:0000313" key="8">
    <source>
        <dbReference type="EMBL" id="MBN3545877.1"/>
    </source>
</evidence>
<accession>A0ABS2ZDX1</accession>
<name>A0ABS2ZDX1_9BACL</name>
<evidence type="ECO:0000313" key="9">
    <source>
        <dbReference type="Proteomes" id="UP001319060"/>
    </source>
</evidence>
<comment type="domain">
    <text evidence="6">Contains large globular domains required for ATP hydrolysis at each terminus and a third globular domain forming a flexible hinge near the middle of the molecule. These domains are separated by coiled-coil structures.</text>
</comment>
<evidence type="ECO:0000259" key="7">
    <source>
        <dbReference type="SMART" id="SM00968"/>
    </source>
</evidence>
<dbReference type="Proteomes" id="UP001319060">
    <property type="component" value="Unassembled WGS sequence"/>
</dbReference>
<dbReference type="PIRSF" id="PIRSF005719">
    <property type="entry name" value="SMC"/>
    <property type="match status" value="1"/>
</dbReference>
<evidence type="ECO:0000256" key="6">
    <source>
        <dbReference type="HAMAP-Rule" id="MF_01894"/>
    </source>
</evidence>
<evidence type="ECO:0000256" key="1">
    <source>
        <dbReference type="ARBA" id="ARBA00022490"/>
    </source>
</evidence>
<dbReference type="RefSeq" id="WP_188402719.1">
    <property type="nucleotide sequence ID" value="NZ_BMCE01000002.1"/>
</dbReference>
<comment type="function">
    <text evidence="6">Required for chromosome condensation and partitioning.</text>
</comment>
<feature type="binding site" evidence="6">
    <location>
        <begin position="32"/>
        <end position="39"/>
    </location>
    <ligand>
        <name>ATP</name>
        <dbReference type="ChEBI" id="CHEBI:30616"/>
    </ligand>
</feature>
<organism evidence="8 9">
    <name type="scientific">Fictibacillus barbaricus</name>
    <dbReference type="NCBI Taxonomy" id="182136"/>
    <lineage>
        <taxon>Bacteria</taxon>
        <taxon>Bacillati</taxon>
        <taxon>Bacillota</taxon>
        <taxon>Bacilli</taxon>
        <taxon>Bacillales</taxon>
        <taxon>Fictibacillaceae</taxon>
        <taxon>Fictibacillus</taxon>
    </lineage>
</organism>
<dbReference type="PANTHER" id="PTHR43977">
    <property type="entry name" value="STRUCTURAL MAINTENANCE OF CHROMOSOMES PROTEIN 3"/>
    <property type="match status" value="1"/>
</dbReference>
<gene>
    <name evidence="6 8" type="primary">smc</name>
    <name evidence="8" type="ORF">JYA64_11275</name>
</gene>
<keyword evidence="2 6" id="KW-0547">Nucleotide-binding</keyword>
<evidence type="ECO:0000256" key="4">
    <source>
        <dbReference type="ARBA" id="ARBA00023054"/>
    </source>
</evidence>
<dbReference type="SUPFAM" id="SSF52540">
    <property type="entry name" value="P-loop containing nucleoside triphosphate hydrolases"/>
    <property type="match status" value="2"/>
</dbReference>
<dbReference type="Pfam" id="PF06470">
    <property type="entry name" value="SMC_hinge"/>
    <property type="match status" value="1"/>
</dbReference>
<comment type="caution">
    <text evidence="8">The sequence shown here is derived from an EMBL/GenBank/DDBJ whole genome shotgun (WGS) entry which is preliminary data.</text>
</comment>
<evidence type="ECO:0000256" key="3">
    <source>
        <dbReference type="ARBA" id="ARBA00022840"/>
    </source>
</evidence>
<feature type="coiled-coil region" evidence="6">
    <location>
        <begin position="167"/>
        <end position="201"/>
    </location>
</feature>
<dbReference type="SMART" id="SM00968">
    <property type="entry name" value="SMC_hinge"/>
    <property type="match status" value="1"/>
</dbReference>
<keyword evidence="9" id="KW-1185">Reference proteome</keyword>
<dbReference type="InterPro" id="IPR027417">
    <property type="entry name" value="P-loop_NTPase"/>
</dbReference>
<dbReference type="InterPro" id="IPR011890">
    <property type="entry name" value="SMC_prok"/>
</dbReference>
<feature type="coiled-coil region" evidence="6">
    <location>
        <begin position="269"/>
        <end position="380"/>
    </location>
</feature>
<dbReference type="Gene3D" id="3.40.50.300">
    <property type="entry name" value="P-loop containing nucleotide triphosphate hydrolases"/>
    <property type="match status" value="2"/>
</dbReference>
<dbReference type="InterPro" id="IPR003395">
    <property type="entry name" value="RecF/RecN/SMC_N"/>
</dbReference>
<dbReference type="Gene3D" id="3.30.70.1620">
    <property type="match status" value="1"/>
</dbReference>
<comment type="similarity">
    <text evidence="6">Belongs to the SMC family.</text>
</comment>
<proteinExistence type="inferred from homology"/>
<comment type="subunit">
    <text evidence="6">Homodimer.</text>
</comment>
<evidence type="ECO:0000256" key="5">
    <source>
        <dbReference type="ARBA" id="ARBA00023125"/>
    </source>
</evidence>
<dbReference type="InterPro" id="IPR036277">
    <property type="entry name" value="SMC_hinge_sf"/>
</dbReference>
<evidence type="ECO:0000256" key="2">
    <source>
        <dbReference type="ARBA" id="ARBA00022741"/>
    </source>
</evidence>
<reference evidence="8 9" key="1">
    <citation type="submission" date="2021-01" db="EMBL/GenBank/DDBJ databases">
        <title>Genome Sequencing of Type Strains.</title>
        <authorList>
            <person name="Lemaire J.F."/>
            <person name="Inderbitzin P."/>
            <person name="Collins S.B."/>
            <person name="Wespe N."/>
            <person name="Knight-Connoni V."/>
        </authorList>
    </citation>
    <scope>NUCLEOTIDE SEQUENCE [LARGE SCALE GENOMIC DNA]</scope>
    <source>
        <strain evidence="8 9">DSM 14730</strain>
    </source>
</reference>
<dbReference type="SUPFAM" id="SSF57997">
    <property type="entry name" value="Tropomyosin"/>
    <property type="match status" value="1"/>
</dbReference>